<dbReference type="EMBL" id="CP002108">
    <property type="protein sequence ID" value="ADR24518.1"/>
    <property type="molecule type" value="Genomic_DNA"/>
</dbReference>
<gene>
    <name evidence="1" type="ordered locus">MSB_A0529</name>
</gene>
<sequence length="37" mass="4281">MGKRKSNLTLKKQEKPNIKIQSLDNSRIKIISKTNNL</sequence>
<dbReference type="Proteomes" id="UP000008712">
    <property type="component" value="Chromosome"/>
</dbReference>
<reference evidence="2" key="1">
    <citation type="submission" date="2010-07" db="EMBL/GenBank/DDBJ databases">
        <title>Genome sequence of Mycoplasma leachii PG50 MU clone A8.</title>
        <authorList>
            <person name="Wise K."/>
            <person name="Calcutt M.J."/>
            <person name="Foecking M.F."/>
            <person name="Madupu R."/>
            <person name="DeBoy R.T."/>
            <person name="Roske K."/>
            <person name="Martin T.R."/>
            <person name="Hvinden M.L."/>
            <person name="Durkin A.S."/>
            <person name="Glass J."/>
            <person name="Methe B.A."/>
        </authorList>
    </citation>
    <scope>NUCLEOTIDE SEQUENCE [LARGE SCALE GENOMIC DNA]</scope>
    <source>
        <strain evidence="2">DSM 21131 / NCTC 10133 / N29 / PG50</strain>
    </source>
</reference>
<dbReference type="AlphaFoldDB" id="E4PUD7"/>
<accession>E4PUD7</accession>
<dbReference type="HOGENOM" id="CLU_3346159_0_0_14"/>
<evidence type="ECO:0000313" key="2">
    <source>
        <dbReference type="Proteomes" id="UP000008712"/>
    </source>
</evidence>
<organism evidence="1 2">
    <name type="scientific">Mycoplasma leachii (strain DSM 21131 / NCTC 10133 / N29 / PG50)</name>
    <dbReference type="NCBI Taxonomy" id="880447"/>
    <lineage>
        <taxon>Bacteria</taxon>
        <taxon>Bacillati</taxon>
        <taxon>Mycoplasmatota</taxon>
        <taxon>Mollicutes</taxon>
        <taxon>Mycoplasmataceae</taxon>
        <taxon>Mycoplasma</taxon>
    </lineage>
</organism>
<name>E4PUD7_MYCLG</name>
<keyword evidence="2" id="KW-1185">Reference proteome</keyword>
<protein>
    <submittedName>
        <fullName evidence="1">Conserved domain protein</fullName>
    </submittedName>
</protein>
<proteinExistence type="predicted"/>
<evidence type="ECO:0000313" key="1">
    <source>
        <dbReference type="EMBL" id="ADR24518.1"/>
    </source>
</evidence>
<dbReference type="KEGG" id="mlc:MSB_A0529"/>
<reference evidence="1 2" key="2">
    <citation type="journal article" date="2012" name="J. Bacteriol.">
        <title>Complete Genome Sequences of Mycoplasma leachii Strain PG50T and the Pathogenic Mycoplasma mycoides subsp. mycoides Small Colony Biotype Strain Gladysdale.</title>
        <authorList>
            <person name="Wise K.S."/>
            <person name="Calcutt M.J."/>
            <person name="Foecking M.F."/>
            <person name="Madupu R."/>
            <person name="Deboy R.T."/>
            <person name="Roske K."/>
            <person name="Hvinden M.L."/>
            <person name="Martin T.R."/>
            <person name="Durkin A.S."/>
            <person name="Glass J.I."/>
            <person name="Methe B.A."/>
        </authorList>
    </citation>
    <scope>NUCLEOTIDE SEQUENCE [LARGE SCALE GENOMIC DNA]</scope>
    <source>
        <strain evidence="2">DSM 21131 / NCTC 10133 / N29 / PG50</strain>
    </source>
</reference>